<dbReference type="PANTHER" id="PTHR30532:SF28">
    <property type="entry name" value="PETROBACTIN-BINDING PROTEIN YCLQ"/>
    <property type="match status" value="1"/>
</dbReference>
<dbReference type="SUPFAM" id="SSF53807">
    <property type="entry name" value="Helical backbone' metal receptor"/>
    <property type="match status" value="1"/>
</dbReference>
<keyword evidence="4" id="KW-0408">Iron</keyword>
<keyword evidence="3" id="KW-0813">Transport</keyword>
<keyword evidence="5 6" id="KW-0732">Signal</keyword>
<proteinExistence type="inferred from homology"/>
<dbReference type="InterPro" id="IPR033870">
    <property type="entry name" value="FatB"/>
</dbReference>
<feature type="chain" id="PRO_5026068107" evidence="6">
    <location>
        <begin position="25"/>
        <end position="313"/>
    </location>
</feature>
<evidence type="ECO:0000256" key="6">
    <source>
        <dbReference type="SAM" id="SignalP"/>
    </source>
</evidence>
<evidence type="ECO:0000256" key="1">
    <source>
        <dbReference type="ARBA" id="ARBA00004196"/>
    </source>
</evidence>
<reference evidence="8 9" key="1">
    <citation type="submission" date="2019-12" db="EMBL/GenBank/DDBJ databases">
        <title>Erwinia sp. nov., isolated from droppings of birds in the Qinghai-Tiebt plateau of China.</title>
        <authorList>
            <person name="Ge Y."/>
        </authorList>
    </citation>
    <scope>NUCLEOTIDE SEQUENCE [LARGE SCALE GENOMIC DNA]</scope>
    <source>
        <strain evidence="8 9">J780</strain>
    </source>
</reference>
<dbReference type="GO" id="GO:0030288">
    <property type="term" value="C:outer membrane-bounded periplasmic space"/>
    <property type="evidence" value="ECO:0007669"/>
    <property type="project" value="TreeGrafter"/>
</dbReference>
<evidence type="ECO:0000256" key="2">
    <source>
        <dbReference type="ARBA" id="ARBA00008814"/>
    </source>
</evidence>
<evidence type="ECO:0000259" key="7">
    <source>
        <dbReference type="PROSITE" id="PS50983"/>
    </source>
</evidence>
<name>A0A6I6EJ28_9GAMM</name>
<comment type="similarity">
    <text evidence="2">Belongs to the bacterial solute-binding protein 8 family.</text>
</comment>
<dbReference type="PROSITE" id="PS50983">
    <property type="entry name" value="FE_B12_PBP"/>
    <property type="match status" value="1"/>
</dbReference>
<protein>
    <submittedName>
        <fullName evidence="8">ABC transporter substrate-binding protein</fullName>
    </submittedName>
</protein>
<dbReference type="Gene3D" id="3.40.50.1980">
    <property type="entry name" value="Nitrogenase molybdenum iron protein domain"/>
    <property type="match status" value="2"/>
</dbReference>
<keyword evidence="4" id="KW-0406">Ion transport</keyword>
<evidence type="ECO:0000313" key="9">
    <source>
        <dbReference type="Proteomes" id="UP000424752"/>
    </source>
</evidence>
<dbReference type="InterPro" id="IPR002491">
    <property type="entry name" value="ABC_transptr_periplasmic_BD"/>
</dbReference>
<gene>
    <name evidence="8" type="ORF">GN242_03350</name>
</gene>
<dbReference type="AlphaFoldDB" id="A0A6I6EJ28"/>
<dbReference type="InterPro" id="IPR051313">
    <property type="entry name" value="Bact_iron-sidero_bind"/>
</dbReference>
<dbReference type="GO" id="GO:1901678">
    <property type="term" value="P:iron coordination entity transport"/>
    <property type="evidence" value="ECO:0007669"/>
    <property type="project" value="UniProtKB-ARBA"/>
</dbReference>
<dbReference type="PANTHER" id="PTHR30532">
    <property type="entry name" value="IRON III DICITRATE-BINDING PERIPLASMIC PROTEIN"/>
    <property type="match status" value="1"/>
</dbReference>
<dbReference type="Pfam" id="PF01497">
    <property type="entry name" value="Peripla_BP_2"/>
    <property type="match status" value="1"/>
</dbReference>
<dbReference type="KEGG" id="erwi:GN242_03350"/>
<accession>A0A6I6EJ28</accession>
<dbReference type="EMBL" id="CP046509">
    <property type="protein sequence ID" value="QGU86316.1"/>
    <property type="molecule type" value="Genomic_DNA"/>
</dbReference>
<dbReference type="RefSeq" id="WP_156286910.1">
    <property type="nucleotide sequence ID" value="NZ_CP046509.1"/>
</dbReference>
<feature type="domain" description="Fe/B12 periplasmic-binding" evidence="7">
    <location>
        <begin position="47"/>
        <end position="310"/>
    </location>
</feature>
<evidence type="ECO:0000256" key="4">
    <source>
        <dbReference type="ARBA" id="ARBA00022496"/>
    </source>
</evidence>
<evidence type="ECO:0000313" key="8">
    <source>
        <dbReference type="EMBL" id="QGU86316.1"/>
    </source>
</evidence>
<organism evidence="8 9">
    <name type="scientific">Erwinia sorbitola</name>
    <dbReference type="NCBI Taxonomy" id="2681984"/>
    <lineage>
        <taxon>Bacteria</taxon>
        <taxon>Pseudomonadati</taxon>
        <taxon>Pseudomonadota</taxon>
        <taxon>Gammaproteobacteria</taxon>
        <taxon>Enterobacterales</taxon>
        <taxon>Erwiniaceae</taxon>
        <taxon>Erwinia</taxon>
    </lineage>
</organism>
<dbReference type="CDD" id="cd01140">
    <property type="entry name" value="FatB"/>
    <property type="match status" value="1"/>
</dbReference>
<sequence length="313" mass="33785">MRFPQALVSTLFSIMLLSAPVALAADAATLEIVHAQGTTAVPKNPQRVVILSPATLDIADALGVKVIGVPQTSAHYPAHLAKYNDSAYFNAGTLFEPDYEALSNAKPDLILAGARAIEAYGKLSEIAPTISLDLDPKHFVQSLTERTEQLGTIFDKQDKAREVIAAFNTQIADLRKESTHAGSAMMLMINGGKISAHSPGSRFGFIYDVLGFKPATSFPQTGKHGNAVSPEFIMEANPDWLFVLDRDSAIGRKEGASAQQVLDNPLVRKTNAWKKQQVVYLDSGSLYIAGGIQSYSNLMTQVKQVLDKAKTQP</sequence>
<keyword evidence="4" id="KW-0410">Iron transport</keyword>
<feature type="signal peptide" evidence="6">
    <location>
        <begin position="1"/>
        <end position="24"/>
    </location>
</feature>
<evidence type="ECO:0000256" key="3">
    <source>
        <dbReference type="ARBA" id="ARBA00022448"/>
    </source>
</evidence>
<comment type="subcellular location">
    <subcellularLocation>
        <location evidence="1">Cell envelope</location>
    </subcellularLocation>
</comment>
<evidence type="ECO:0000256" key="5">
    <source>
        <dbReference type="ARBA" id="ARBA00022729"/>
    </source>
</evidence>
<dbReference type="Proteomes" id="UP000424752">
    <property type="component" value="Chromosome"/>
</dbReference>